<evidence type="ECO:0000259" key="1">
    <source>
        <dbReference type="PROSITE" id="PS51677"/>
    </source>
</evidence>
<organism evidence="2 3">
    <name type="scientific">Rippkaea orientalis (strain PCC 8801 / RF-1)</name>
    <name type="common">Cyanothece sp. (strain PCC 8801)</name>
    <dbReference type="NCBI Taxonomy" id="41431"/>
    <lineage>
        <taxon>Bacteria</taxon>
        <taxon>Bacillati</taxon>
        <taxon>Cyanobacteriota</taxon>
        <taxon>Cyanophyceae</taxon>
        <taxon>Oscillatoriophycideae</taxon>
        <taxon>Chroococcales</taxon>
        <taxon>Aphanothecaceae</taxon>
        <taxon>Rippkaea</taxon>
        <taxon>Rippkaea orientalis</taxon>
    </lineage>
</organism>
<keyword evidence="3" id="KW-1185">Reference proteome</keyword>
<dbReference type="InterPro" id="IPR050248">
    <property type="entry name" value="Polysacc_deacetylase_ArnD"/>
</dbReference>
<dbReference type="SUPFAM" id="SSF88713">
    <property type="entry name" value="Glycoside hydrolase/deacetylase"/>
    <property type="match status" value="1"/>
</dbReference>
<evidence type="ECO:0000313" key="3">
    <source>
        <dbReference type="Proteomes" id="UP000008204"/>
    </source>
</evidence>
<proteinExistence type="predicted"/>
<dbReference type="InterPro" id="IPR002509">
    <property type="entry name" value="NODB_dom"/>
</dbReference>
<gene>
    <name evidence="2" type="ordered locus">PCC8801_3798</name>
</gene>
<dbReference type="HOGENOM" id="CLU_021264_0_3_3"/>
<sequence>MIIIIISLIGLIILFSLATILFFQPRWFLKSVIKIAPGVIYFFETNDPIVAITIDDSPHPKTTPKILEVLAKYKVYATFFIIGERVLGNETIINYILENGHEIGNHLMKDEKSIELDINEFEVQLLKANSTLITLLNQYNTTIKEPQFHRINWFRPGGGWYNSKMIEVAKKHGYKSVLGSIFPYDTHISSSQFASYQILLNLRPGAIIILHDSGKDSISGEWGEQTIQTLETILPEIKRRGYRTVTLSEMLELER</sequence>
<dbReference type="AlphaFoldDB" id="B7K442"/>
<dbReference type="Gene3D" id="3.20.20.370">
    <property type="entry name" value="Glycoside hydrolase/deacetylase"/>
    <property type="match status" value="1"/>
</dbReference>
<dbReference type="RefSeq" id="WP_012597006.1">
    <property type="nucleotide sequence ID" value="NC_011726.1"/>
</dbReference>
<dbReference type="KEGG" id="cyp:PCC8801_3798"/>
<feature type="domain" description="NodB homology" evidence="1">
    <location>
        <begin position="48"/>
        <end position="245"/>
    </location>
</feature>
<dbReference type="Proteomes" id="UP000008204">
    <property type="component" value="Chromosome"/>
</dbReference>
<dbReference type="InterPro" id="IPR011330">
    <property type="entry name" value="Glyco_hydro/deAcase_b/a-brl"/>
</dbReference>
<dbReference type="OrthoDB" id="9806342at2"/>
<dbReference type="STRING" id="41431.PCC8801_3798"/>
<evidence type="ECO:0000313" key="2">
    <source>
        <dbReference type="EMBL" id="ACK67748.1"/>
    </source>
</evidence>
<name>B7K442_RIPO1</name>
<dbReference type="PANTHER" id="PTHR10587:SF137">
    <property type="entry name" value="4-DEOXY-4-FORMAMIDO-L-ARABINOSE-PHOSPHOUNDECAPRENOL DEFORMYLASE ARND-RELATED"/>
    <property type="match status" value="1"/>
</dbReference>
<accession>B7K442</accession>
<dbReference type="eggNOG" id="COG0726">
    <property type="taxonomic scope" value="Bacteria"/>
</dbReference>
<dbReference type="PROSITE" id="PS51677">
    <property type="entry name" value="NODB"/>
    <property type="match status" value="1"/>
</dbReference>
<dbReference type="EMBL" id="CP001287">
    <property type="protein sequence ID" value="ACK67748.1"/>
    <property type="molecule type" value="Genomic_DNA"/>
</dbReference>
<reference evidence="3" key="1">
    <citation type="journal article" date="2011" name="MBio">
        <title>Novel metabolic attributes of the genus Cyanothece, comprising a group of unicellular nitrogen-fixing Cyanobacteria.</title>
        <authorList>
            <person name="Bandyopadhyay A."/>
            <person name="Elvitigala T."/>
            <person name="Welsh E."/>
            <person name="Stockel J."/>
            <person name="Liberton M."/>
            <person name="Min H."/>
            <person name="Sherman L.A."/>
            <person name="Pakrasi H.B."/>
        </authorList>
    </citation>
    <scope>NUCLEOTIDE SEQUENCE [LARGE SCALE GENOMIC DNA]</scope>
    <source>
        <strain evidence="3">PCC 8801</strain>
    </source>
</reference>
<protein>
    <submittedName>
        <fullName evidence="2">Polysaccharide deacetylase</fullName>
    </submittedName>
</protein>
<dbReference type="GO" id="GO:0005975">
    <property type="term" value="P:carbohydrate metabolic process"/>
    <property type="evidence" value="ECO:0007669"/>
    <property type="project" value="InterPro"/>
</dbReference>
<dbReference type="PANTHER" id="PTHR10587">
    <property type="entry name" value="GLYCOSYL TRANSFERASE-RELATED"/>
    <property type="match status" value="1"/>
</dbReference>
<dbReference type="Pfam" id="PF01522">
    <property type="entry name" value="Polysacc_deac_1"/>
    <property type="match status" value="1"/>
</dbReference>
<dbReference type="GO" id="GO:0016810">
    <property type="term" value="F:hydrolase activity, acting on carbon-nitrogen (but not peptide) bonds"/>
    <property type="evidence" value="ECO:0007669"/>
    <property type="project" value="InterPro"/>
</dbReference>